<evidence type="ECO:0000313" key="2">
    <source>
        <dbReference type="EMBL" id="CAI9173413.1"/>
    </source>
</evidence>
<feature type="region of interest" description="Disordered" evidence="1">
    <location>
        <begin position="1"/>
        <end position="37"/>
    </location>
</feature>
<accession>A0ABN8ZIU7</accession>
<name>A0ABN8ZIU7_RANTA</name>
<keyword evidence="3" id="KW-1185">Reference proteome</keyword>
<sequence length="271" mass="29417">MTQKPRLAETGRAFRSRHESCGGQEGQRGDQGQPQGVYRPLCIQQPRSQGGGAFVLADPGCHPSLPLLFVCPWQAAAWSQGVATCPAVTCVVWSAPARRFQRAVHKQQHGNETVPASRLWDPEATLHCTQLSGKRWRLAPPGRRRHFCRGARATLGTEAVGTPWARLPEGLRAPAARVCPRPCRRGQAGRAAPPSCPWHMAVGTVLQRERPDFPCEGHSSAQWEVPSPAPEALPAPAYPLPPRVCCPSAAPQGYGPREPALREQSGLKPEK</sequence>
<protein>
    <submittedName>
        <fullName evidence="2">Uncharacterized protein</fullName>
    </submittedName>
</protein>
<reference evidence="2" key="1">
    <citation type="submission" date="2023-04" db="EMBL/GenBank/DDBJ databases">
        <authorList>
            <consortium name="ELIXIR-Norway"/>
        </authorList>
    </citation>
    <scope>NUCLEOTIDE SEQUENCE [LARGE SCALE GENOMIC DNA]</scope>
</reference>
<dbReference type="EMBL" id="OX459969">
    <property type="protein sequence ID" value="CAI9173413.1"/>
    <property type="molecule type" value="Genomic_DNA"/>
</dbReference>
<evidence type="ECO:0000256" key="1">
    <source>
        <dbReference type="SAM" id="MobiDB-lite"/>
    </source>
</evidence>
<organism evidence="2 3">
    <name type="scientific">Rangifer tarandus platyrhynchus</name>
    <name type="common">Svalbard reindeer</name>
    <dbReference type="NCBI Taxonomy" id="3082113"/>
    <lineage>
        <taxon>Eukaryota</taxon>
        <taxon>Metazoa</taxon>
        <taxon>Chordata</taxon>
        <taxon>Craniata</taxon>
        <taxon>Vertebrata</taxon>
        <taxon>Euteleostomi</taxon>
        <taxon>Mammalia</taxon>
        <taxon>Eutheria</taxon>
        <taxon>Laurasiatheria</taxon>
        <taxon>Artiodactyla</taxon>
        <taxon>Ruminantia</taxon>
        <taxon>Pecora</taxon>
        <taxon>Cervidae</taxon>
        <taxon>Odocoileinae</taxon>
        <taxon>Rangifer</taxon>
    </lineage>
</organism>
<evidence type="ECO:0000313" key="3">
    <source>
        <dbReference type="Proteomes" id="UP001176941"/>
    </source>
</evidence>
<proteinExistence type="predicted"/>
<feature type="region of interest" description="Disordered" evidence="1">
    <location>
        <begin position="249"/>
        <end position="271"/>
    </location>
</feature>
<gene>
    <name evidence="2" type="ORF">MRATA1EN1_LOCUS22375</name>
</gene>
<dbReference type="Proteomes" id="UP001176941">
    <property type="component" value="Chromosome 33"/>
</dbReference>